<organism evidence="5 6">
    <name type="scientific">Rhizobium paranaense</name>
    <dbReference type="NCBI Taxonomy" id="1650438"/>
    <lineage>
        <taxon>Bacteria</taxon>
        <taxon>Pseudomonadati</taxon>
        <taxon>Pseudomonadota</taxon>
        <taxon>Alphaproteobacteria</taxon>
        <taxon>Hyphomicrobiales</taxon>
        <taxon>Rhizobiaceae</taxon>
        <taxon>Rhizobium/Agrobacterium group</taxon>
        <taxon>Rhizobium</taxon>
    </lineage>
</organism>
<dbReference type="EMBL" id="JACHBI010000006">
    <property type="protein sequence ID" value="MBB5574960.1"/>
    <property type="molecule type" value="Genomic_DNA"/>
</dbReference>
<dbReference type="RefSeq" id="WP_183938597.1">
    <property type="nucleotide sequence ID" value="NZ_JACHBI010000006.1"/>
</dbReference>
<dbReference type="InterPro" id="IPR006115">
    <property type="entry name" value="6PGDH_NADP-bd"/>
</dbReference>
<dbReference type="InterPro" id="IPR036291">
    <property type="entry name" value="NAD(P)-bd_dom_sf"/>
</dbReference>
<protein>
    <submittedName>
        <fullName evidence="5">3-hydroxyisobutyrate dehydrogenase-like beta-hydroxyacid dehydrogenase</fullName>
    </submittedName>
</protein>
<keyword evidence="1" id="KW-0560">Oxidoreductase</keyword>
<evidence type="ECO:0000313" key="6">
    <source>
        <dbReference type="Proteomes" id="UP000549882"/>
    </source>
</evidence>
<dbReference type="InterPro" id="IPR015815">
    <property type="entry name" value="HIBADH-related"/>
</dbReference>
<sequence length="302" mass="32121">MNHLKIGMIGFGEAARAFASGWTRPDGAVFFAYDIKIADPRSASQIVAACDEFDVRYADEARQALSGAGLIFSVVTADQALPAARNAASWLEAGALYFDCNSCSPSAKIIAAEAIEAAGGRYVDIAVMSPVHPARHLTPLLVSGPHAEAAIETLEHLGMKPKSAGEKVGQASSIKMLRSVIIKGMEALTAESMLAARRVGVENAVIASLQASDPGIDWAKRSSYNLERMMVHGARRAAEMREVAATVRDLGLPDRMSAAIADWQDEIAALSVPADIDDLGSRADSILERMDKERDKGATAIR</sequence>
<evidence type="ECO:0000256" key="1">
    <source>
        <dbReference type="ARBA" id="ARBA00023002"/>
    </source>
</evidence>
<dbReference type="PIRSF" id="PIRSF000103">
    <property type="entry name" value="HIBADH"/>
    <property type="match status" value="1"/>
</dbReference>
<keyword evidence="6" id="KW-1185">Reference proteome</keyword>
<dbReference type="InterPro" id="IPR015814">
    <property type="entry name" value="Pgluconate_DH_NAD-bd_C"/>
</dbReference>
<dbReference type="Pfam" id="PF09130">
    <property type="entry name" value="DUF1932"/>
    <property type="match status" value="1"/>
</dbReference>
<dbReference type="GO" id="GO:0050661">
    <property type="term" value="F:NADP binding"/>
    <property type="evidence" value="ECO:0007669"/>
    <property type="project" value="InterPro"/>
</dbReference>
<dbReference type="Proteomes" id="UP000549882">
    <property type="component" value="Unassembled WGS sequence"/>
</dbReference>
<evidence type="ECO:0000256" key="2">
    <source>
        <dbReference type="PIRSR" id="PIRSR000103-1"/>
    </source>
</evidence>
<feature type="active site" evidence="2">
    <location>
        <position position="175"/>
    </location>
</feature>
<feature type="domain" description="6-phosphogluconate dehydrogenase NADP-binding" evidence="3">
    <location>
        <begin position="5"/>
        <end position="147"/>
    </location>
</feature>
<dbReference type="GO" id="GO:0016491">
    <property type="term" value="F:oxidoreductase activity"/>
    <property type="evidence" value="ECO:0007669"/>
    <property type="project" value="UniProtKB-KW"/>
</dbReference>
<dbReference type="Gene3D" id="1.10.1040.10">
    <property type="entry name" value="N-(1-d-carboxylethyl)-l-norvaline Dehydrogenase, domain 2"/>
    <property type="match status" value="1"/>
</dbReference>
<dbReference type="AlphaFoldDB" id="A0A7W8XSV3"/>
<evidence type="ECO:0000313" key="5">
    <source>
        <dbReference type="EMBL" id="MBB5574960.1"/>
    </source>
</evidence>
<evidence type="ECO:0000259" key="4">
    <source>
        <dbReference type="Pfam" id="PF09130"/>
    </source>
</evidence>
<comment type="caution">
    <text evidence="5">The sequence shown here is derived from an EMBL/GenBank/DDBJ whole genome shotgun (WGS) entry which is preliminary data.</text>
</comment>
<dbReference type="SUPFAM" id="SSF51735">
    <property type="entry name" value="NAD(P)-binding Rossmann-fold domains"/>
    <property type="match status" value="1"/>
</dbReference>
<proteinExistence type="predicted"/>
<dbReference type="InterPro" id="IPR013328">
    <property type="entry name" value="6PGD_dom2"/>
</dbReference>
<dbReference type="InterPro" id="IPR008927">
    <property type="entry name" value="6-PGluconate_DH-like_C_sf"/>
</dbReference>
<dbReference type="Gene3D" id="3.40.50.720">
    <property type="entry name" value="NAD(P)-binding Rossmann-like Domain"/>
    <property type="match status" value="1"/>
</dbReference>
<evidence type="ECO:0000259" key="3">
    <source>
        <dbReference type="Pfam" id="PF03446"/>
    </source>
</evidence>
<feature type="domain" description="Phosphogluconate dehydrogenase NAD-binding putative C-terminal" evidence="4">
    <location>
        <begin position="196"/>
        <end position="266"/>
    </location>
</feature>
<reference evidence="5 6" key="1">
    <citation type="submission" date="2020-08" db="EMBL/GenBank/DDBJ databases">
        <title>Genomic Encyclopedia of Type Strains, Phase IV (KMG-V): Genome sequencing to study the core and pangenomes of soil and plant-associated prokaryotes.</title>
        <authorList>
            <person name="Whitman W."/>
        </authorList>
    </citation>
    <scope>NUCLEOTIDE SEQUENCE [LARGE SCALE GENOMIC DNA]</scope>
    <source>
        <strain evidence="5 6">SEMIA 4064</strain>
    </source>
</reference>
<gene>
    <name evidence="5" type="ORF">GGD50_003589</name>
</gene>
<dbReference type="SUPFAM" id="SSF48179">
    <property type="entry name" value="6-phosphogluconate dehydrogenase C-terminal domain-like"/>
    <property type="match status" value="1"/>
</dbReference>
<accession>A0A7W8XSV3</accession>
<name>A0A7W8XSV3_9HYPH</name>
<dbReference type="Pfam" id="PF03446">
    <property type="entry name" value="NAD_binding_2"/>
    <property type="match status" value="1"/>
</dbReference>